<feature type="region of interest" description="Disordered" evidence="2">
    <location>
        <begin position="136"/>
        <end position="158"/>
    </location>
</feature>
<keyword evidence="4" id="KW-1185">Reference proteome</keyword>
<proteinExistence type="predicted"/>
<evidence type="ECO:0000256" key="1">
    <source>
        <dbReference type="SAM" id="Coils"/>
    </source>
</evidence>
<protein>
    <submittedName>
        <fullName evidence="3">Uncharacterized protein</fullName>
    </submittedName>
</protein>
<accession>A0A918TBN0</accession>
<evidence type="ECO:0000313" key="3">
    <source>
        <dbReference type="EMBL" id="GHC40656.1"/>
    </source>
</evidence>
<sequence>MSPQLIIISSAMSLGGMASIGFNHYNEVEKQVATFHEEKEEEVQRVEVAEVGERVESAILDVKETFRTDLEKSNEGLKEIIRDMNTEIAVLKSRQNSHDLLMERLEREQTSLGFKIETQAESFRPLRATESRFVRVKSEGEAESHPLLPPVDSWTSDY</sequence>
<dbReference type="EMBL" id="BMXI01000001">
    <property type="protein sequence ID" value="GHC40656.1"/>
    <property type="molecule type" value="Genomic_DNA"/>
</dbReference>
<reference evidence="3" key="1">
    <citation type="journal article" date="2014" name="Int. J. Syst. Evol. Microbiol.">
        <title>Complete genome sequence of Corynebacterium casei LMG S-19264T (=DSM 44701T), isolated from a smear-ripened cheese.</title>
        <authorList>
            <consortium name="US DOE Joint Genome Institute (JGI-PGF)"/>
            <person name="Walter F."/>
            <person name="Albersmeier A."/>
            <person name="Kalinowski J."/>
            <person name="Ruckert C."/>
        </authorList>
    </citation>
    <scope>NUCLEOTIDE SEQUENCE</scope>
    <source>
        <strain evidence="3">KCTC 12988</strain>
    </source>
</reference>
<comment type="caution">
    <text evidence="3">The sequence shown here is derived from an EMBL/GenBank/DDBJ whole genome shotgun (WGS) entry which is preliminary data.</text>
</comment>
<name>A0A918TBN0_9BACT</name>
<dbReference type="AlphaFoldDB" id="A0A918TBN0"/>
<keyword evidence="1" id="KW-0175">Coiled coil</keyword>
<dbReference type="Proteomes" id="UP000644507">
    <property type="component" value="Unassembled WGS sequence"/>
</dbReference>
<evidence type="ECO:0000256" key="2">
    <source>
        <dbReference type="SAM" id="MobiDB-lite"/>
    </source>
</evidence>
<gene>
    <name evidence="3" type="ORF">GCM10007100_01470</name>
</gene>
<reference evidence="3" key="2">
    <citation type="submission" date="2020-09" db="EMBL/GenBank/DDBJ databases">
        <authorList>
            <person name="Sun Q."/>
            <person name="Kim S."/>
        </authorList>
    </citation>
    <scope>NUCLEOTIDE SEQUENCE</scope>
    <source>
        <strain evidence="3">KCTC 12988</strain>
    </source>
</reference>
<organism evidence="3 4">
    <name type="scientific">Roseibacillus persicicus</name>
    <dbReference type="NCBI Taxonomy" id="454148"/>
    <lineage>
        <taxon>Bacteria</taxon>
        <taxon>Pseudomonadati</taxon>
        <taxon>Verrucomicrobiota</taxon>
        <taxon>Verrucomicrobiia</taxon>
        <taxon>Verrucomicrobiales</taxon>
        <taxon>Verrucomicrobiaceae</taxon>
        <taxon>Roseibacillus</taxon>
    </lineage>
</organism>
<feature type="coiled-coil region" evidence="1">
    <location>
        <begin position="25"/>
        <end position="94"/>
    </location>
</feature>
<evidence type="ECO:0000313" key="4">
    <source>
        <dbReference type="Proteomes" id="UP000644507"/>
    </source>
</evidence>
<dbReference type="RefSeq" id="WP_189566383.1">
    <property type="nucleotide sequence ID" value="NZ_BMXI01000001.1"/>
</dbReference>